<dbReference type="InterPro" id="IPR010982">
    <property type="entry name" value="Lambda_DNA-bd_dom_sf"/>
</dbReference>
<name>H8Z416_9GAMM</name>
<dbReference type="EMBL" id="JH603170">
    <property type="protein sequence ID" value="EIC20085.1"/>
    <property type="molecule type" value="Genomic_DNA"/>
</dbReference>
<dbReference type="GO" id="GO:0003677">
    <property type="term" value="F:DNA binding"/>
    <property type="evidence" value="ECO:0007669"/>
    <property type="project" value="InterPro"/>
</dbReference>
<dbReference type="PROSITE" id="PS50943">
    <property type="entry name" value="HTH_CROC1"/>
    <property type="match status" value="1"/>
</dbReference>
<keyword evidence="2" id="KW-0472">Membrane</keyword>
<dbReference type="PANTHER" id="PTHR34475">
    <property type="match status" value="1"/>
</dbReference>
<dbReference type="PANTHER" id="PTHR34475:SF1">
    <property type="entry name" value="CYTOSKELETON PROTEIN RODZ"/>
    <property type="match status" value="1"/>
</dbReference>
<gene>
    <name evidence="4" type="ORF">Thi970DRAFT_03698</name>
</gene>
<evidence type="ECO:0000256" key="2">
    <source>
        <dbReference type="SAM" id="Phobius"/>
    </source>
</evidence>
<dbReference type="STRING" id="631362.Thi970DRAFT_03698"/>
<feature type="region of interest" description="Disordered" evidence="1">
    <location>
        <begin position="1"/>
        <end position="24"/>
    </location>
</feature>
<dbReference type="InterPro" id="IPR001387">
    <property type="entry name" value="Cro/C1-type_HTH"/>
</dbReference>
<feature type="transmembrane region" description="Helical" evidence="2">
    <location>
        <begin position="127"/>
        <end position="151"/>
    </location>
</feature>
<dbReference type="SMART" id="SM00530">
    <property type="entry name" value="HTH_XRE"/>
    <property type="match status" value="1"/>
</dbReference>
<accession>H8Z416</accession>
<protein>
    <recommendedName>
        <fullName evidence="3">HTH cro/C1-type domain-containing protein</fullName>
    </recommendedName>
</protein>
<reference evidence="5" key="1">
    <citation type="submission" date="2011-06" db="EMBL/GenBank/DDBJ databases">
        <authorList>
            <consortium name="US DOE Joint Genome Institute (JGI-PGF)"/>
            <person name="Lucas S."/>
            <person name="Han J."/>
            <person name="Lapidus A."/>
            <person name="Cheng J.-F."/>
            <person name="Goodwin L."/>
            <person name="Pitluck S."/>
            <person name="Peters L."/>
            <person name="Land M.L."/>
            <person name="Hauser L."/>
            <person name="Vogl K."/>
            <person name="Liu Z."/>
            <person name="Overmann J."/>
            <person name="Frigaard N.-U."/>
            <person name="Bryant D.A."/>
            <person name="Woyke T.J."/>
        </authorList>
    </citation>
    <scope>NUCLEOTIDE SEQUENCE [LARGE SCALE GENOMIC DNA]</scope>
    <source>
        <strain evidence="5">970</strain>
    </source>
</reference>
<feature type="region of interest" description="Disordered" evidence="1">
    <location>
        <begin position="170"/>
        <end position="245"/>
    </location>
</feature>
<feature type="compositionally biased region" description="Basic and acidic residues" evidence="1">
    <location>
        <begin position="7"/>
        <end position="16"/>
    </location>
</feature>
<evidence type="ECO:0000313" key="4">
    <source>
        <dbReference type="EMBL" id="EIC20085.1"/>
    </source>
</evidence>
<dbReference type="Pfam" id="PF13413">
    <property type="entry name" value="HTH_25"/>
    <property type="match status" value="1"/>
</dbReference>
<evidence type="ECO:0000313" key="5">
    <source>
        <dbReference type="Proteomes" id="UP000002964"/>
    </source>
</evidence>
<dbReference type="Proteomes" id="UP000002964">
    <property type="component" value="Unassembled WGS sequence"/>
</dbReference>
<dbReference type="HOGENOM" id="CLU_047530_3_1_6"/>
<organism evidence="4 5">
    <name type="scientific">Thiorhodovibrio frisius</name>
    <dbReference type="NCBI Taxonomy" id="631362"/>
    <lineage>
        <taxon>Bacteria</taxon>
        <taxon>Pseudomonadati</taxon>
        <taxon>Pseudomonadota</taxon>
        <taxon>Gammaproteobacteria</taxon>
        <taxon>Chromatiales</taxon>
        <taxon>Chromatiaceae</taxon>
        <taxon>Thiorhodovibrio</taxon>
    </lineage>
</organism>
<dbReference type="AlphaFoldDB" id="H8Z416"/>
<dbReference type="InterPro" id="IPR050400">
    <property type="entry name" value="Bact_Cytoskel_RodZ"/>
</dbReference>
<dbReference type="eggNOG" id="COG1426">
    <property type="taxonomic scope" value="Bacteria"/>
</dbReference>
<proteinExistence type="predicted"/>
<feature type="domain" description="HTH cro/C1-type" evidence="3">
    <location>
        <begin position="38"/>
        <end position="98"/>
    </location>
</feature>
<keyword evidence="2" id="KW-0812">Transmembrane</keyword>
<dbReference type="InterPro" id="IPR025194">
    <property type="entry name" value="RodZ-like_C"/>
</dbReference>
<evidence type="ECO:0000256" key="1">
    <source>
        <dbReference type="SAM" id="MobiDB-lite"/>
    </source>
</evidence>
<dbReference type="Gene3D" id="1.10.260.40">
    <property type="entry name" value="lambda repressor-like DNA-binding domains"/>
    <property type="match status" value="1"/>
</dbReference>
<dbReference type="SUPFAM" id="SSF47413">
    <property type="entry name" value="lambda repressor-like DNA-binding domains"/>
    <property type="match status" value="1"/>
</dbReference>
<keyword evidence="2" id="KW-1133">Transmembrane helix</keyword>
<dbReference type="Pfam" id="PF13464">
    <property type="entry name" value="RodZ_C"/>
    <property type="match status" value="1"/>
</dbReference>
<evidence type="ECO:0000259" key="3">
    <source>
        <dbReference type="PROSITE" id="PS50943"/>
    </source>
</evidence>
<dbReference type="OrthoDB" id="9790252at2"/>
<dbReference type="CDD" id="cd00093">
    <property type="entry name" value="HTH_XRE"/>
    <property type="match status" value="1"/>
</dbReference>
<sequence>MPSNIRHRPEPMHSIDEPTPALHTDTVDPLHDSVGRQLRVARETANITLAQIAAELHLSVSTITALEDDHYEGLPSEVFVIGYLRAYARTLGLDPAPLLDQYRRVQPADSHPTMPVARARADNSRSFAIPLAPLIGLLLALVLGGAGWFGWTQLGGSDFFANLLSAPDADDTGVISPTPRVARPVLPRPPADVDPEAALNPEGRPLDEASADAAAEALDTEPELEPEPSGTAPESDSPPADEEPADADMAGLIASIGADADENDTATESDGSEASATAEVIMTFSGPCWVDVRDATGEYKLFGEMNKGDRETLGGRGPYSIILGNAAAVAVTVDGKEFDVETVARGNVARFDLDPAVL</sequence>
<keyword evidence="5" id="KW-1185">Reference proteome</keyword>
<reference evidence="4 5" key="2">
    <citation type="submission" date="2011-11" db="EMBL/GenBank/DDBJ databases">
        <authorList>
            <consortium name="US DOE Joint Genome Institute"/>
            <person name="Lucas S."/>
            <person name="Han J."/>
            <person name="Lapidus A."/>
            <person name="Cheng J.-F."/>
            <person name="Goodwin L."/>
            <person name="Pitluck S."/>
            <person name="Peters L."/>
            <person name="Ovchinnikova G."/>
            <person name="Zhang X."/>
            <person name="Detter J.C."/>
            <person name="Han C."/>
            <person name="Tapia R."/>
            <person name="Land M."/>
            <person name="Hauser L."/>
            <person name="Kyrpides N."/>
            <person name="Ivanova N."/>
            <person name="Pagani I."/>
            <person name="Vogl K."/>
            <person name="Liu Z."/>
            <person name="Overmann J."/>
            <person name="Frigaard N.-U."/>
            <person name="Bryant D."/>
            <person name="Woyke T."/>
        </authorList>
    </citation>
    <scope>NUCLEOTIDE SEQUENCE [LARGE SCALE GENOMIC DNA]</scope>
    <source>
        <strain evidence="4 5">970</strain>
    </source>
</reference>